<keyword evidence="2" id="KW-0479">Metal-binding</keyword>
<dbReference type="GO" id="GO:0008270">
    <property type="term" value="F:zinc ion binding"/>
    <property type="evidence" value="ECO:0007669"/>
    <property type="project" value="UniProtKB-KW"/>
</dbReference>
<evidence type="ECO:0000256" key="2">
    <source>
        <dbReference type="ARBA" id="ARBA00022723"/>
    </source>
</evidence>
<sequence>MDFSSNLVSMETPVVIEKHLYCSICMDVFDEPVTTPCGHTFCLACLNRNLQLNDSICPLCKALLMRNPQVNIVLRTLIQELKKAKEKQPGDLCGEPGEVPCDICTENILKAHKSCLVCLASYCETHLGPHKSAKRLKGHRLVAPVKDLDGRACLTHGRPLELYSRAERRCICALCVKEGYKVIPIEMEWERKKVVLSGSKAEMQKKVLERKAKMEEIRVSVEQCKDQLDREKREIDTVFEAVMATVKEAHQAALHPLEEKQQDLETEAKELSLELEEEIRQLRDTVTQLEDLANMEDHIVFLKTFPALSGLDDGRDWTDISVDTALFFGSMRSSFLALMETIKQELEKLSMIELERLQKFAVDVTLDPDSANKQLIISEDRKQVKDGGKVQHLPDRPNRFDHFGSILGTNKLTSGKSYWEVDVGNKTGWDLGIARGDANRKGKISLNPTNGYWAIVHYNGNQYGALGEPPFLLSLRTKPQKVGVFLDYEEGLVSFYDVDAKLHIHSYTGCSFSGEMYPYLSPHLMNVDMNSGPLVITKPYQTINA</sequence>
<dbReference type="InterPro" id="IPR006574">
    <property type="entry name" value="PRY"/>
</dbReference>
<dbReference type="PANTHER" id="PTHR25465:SF49">
    <property type="entry name" value="BLOODTHIRSTY-RELATED GENE FAMILY, MEMBER 1-RELATED"/>
    <property type="match status" value="1"/>
</dbReference>
<dbReference type="GO" id="GO:0045087">
    <property type="term" value="P:innate immune response"/>
    <property type="evidence" value="ECO:0007669"/>
    <property type="project" value="UniProtKB-KW"/>
</dbReference>
<dbReference type="SUPFAM" id="SSF49899">
    <property type="entry name" value="Concanavalin A-like lectins/glucanases"/>
    <property type="match status" value="1"/>
</dbReference>
<keyword evidence="5" id="KW-0391">Immunity</keyword>
<dbReference type="InterPro" id="IPR043136">
    <property type="entry name" value="B30.2/SPRY_sf"/>
</dbReference>
<evidence type="ECO:0000256" key="4">
    <source>
        <dbReference type="ARBA" id="ARBA00022833"/>
    </source>
</evidence>
<keyword evidence="7" id="KW-0175">Coiled coil</keyword>
<dbReference type="InterPro" id="IPR003879">
    <property type="entry name" value="Butyrophylin_SPRY"/>
</dbReference>
<dbReference type="InterPro" id="IPR017907">
    <property type="entry name" value="Znf_RING_CS"/>
</dbReference>
<dbReference type="Pfam" id="PF25600">
    <property type="entry name" value="TRIM_CC"/>
    <property type="match status" value="1"/>
</dbReference>
<comment type="caution">
    <text evidence="10">The sequence shown here is derived from an EMBL/GenBank/DDBJ whole genome shotgun (WGS) entry which is preliminary data.</text>
</comment>
<dbReference type="PROSITE" id="PS00518">
    <property type="entry name" value="ZF_RING_1"/>
    <property type="match status" value="1"/>
</dbReference>
<evidence type="ECO:0000259" key="9">
    <source>
        <dbReference type="PROSITE" id="PS50188"/>
    </source>
</evidence>
<gene>
    <name evidence="10" type="ORF">UPYG_G00236620</name>
</gene>
<evidence type="ECO:0000313" key="10">
    <source>
        <dbReference type="EMBL" id="KAL0970061.1"/>
    </source>
</evidence>
<protein>
    <submittedName>
        <fullName evidence="10">Uncharacterized protein</fullName>
    </submittedName>
</protein>
<dbReference type="SMART" id="SM00589">
    <property type="entry name" value="PRY"/>
    <property type="match status" value="1"/>
</dbReference>
<dbReference type="InterPro" id="IPR013320">
    <property type="entry name" value="ConA-like_dom_sf"/>
</dbReference>
<dbReference type="FunFam" id="2.60.120.920:FF:000004">
    <property type="entry name" value="Butyrophilin subfamily 1 member A1"/>
    <property type="match status" value="1"/>
</dbReference>
<accession>A0ABD0WWQ7</accession>
<dbReference type="Gene3D" id="3.30.160.60">
    <property type="entry name" value="Classic Zinc Finger"/>
    <property type="match status" value="1"/>
</dbReference>
<dbReference type="InterPro" id="IPR003877">
    <property type="entry name" value="SPRY_dom"/>
</dbReference>
<dbReference type="Gene3D" id="3.30.40.10">
    <property type="entry name" value="Zinc/RING finger domain, C3HC4 (zinc finger)"/>
    <property type="match status" value="1"/>
</dbReference>
<dbReference type="Gene3D" id="2.60.120.920">
    <property type="match status" value="1"/>
</dbReference>
<keyword evidence="4" id="KW-0862">Zinc</keyword>
<evidence type="ECO:0000256" key="3">
    <source>
        <dbReference type="ARBA" id="ARBA00022771"/>
    </source>
</evidence>
<dbReference type="SUPFAM" id="SSF57845">
    <property type="entry name" value="B-box zinc-binding domain"/>
    <property type="match status" value="1"/>
</dbReference>
<dbReference type="SMART" id="SM00449">
    <property type="entry name" value="SPRY"/>
    <property type="match status" value="1"/>
</dbReference>
<dbReference type="InterPro" id="IPR001841">
    <property type="entry name" value="Znf_RING"/>
</dbReference>
<evidence type="ECO:0000313" key="11">
    <source>
        <dbReference type="Proteomes" id="UP001557470"/>
    </source>
</evidence>
<dbReference type="InterPro" id="IPR051051">
    <property type="entry name" value="E3_ubiq-ligase_TRIM/RNF"/>
</dbReference>
<dbReference type="InterPro" id="IPR013083">
    <property type="entry name" value="Znf_RING/FYVE/PHD"/>
</dbReference>
<evidence type="ECO:0000256" key="7">
    <source>
        <dbReference type="SAM" id="Coils"/>
    </source>
</evidence>
<dbReference type="CDD" id="cd19769">
    <property type="entry name" value="Bbox2_TRIM16-like"/>
    <property type="match status" value="1"/>
</dbReference>
<dbReference type="Pfam" id="PF13923">
    <property type="entry name" value="zf-C3HC4_2"/>
    <property type="match status" value="1"/>
</dbReference>
<dbReference type="Proteomes" id="UP001557470">
    <property type="component" value="Unassembled WGS sequence"/>
</dbReference>
<organism evidence="10 11">
    <name type="scientific">Umbra pygmaea</name>
    <name type="common">Eastern mudminnow</name>
    <dbReference type="NCBI Taxonomy" id="75934"/>
    <lineage>
        <taxon>Eukaryota</taxon>
        <taxon>Metazoa</taxon>
        <taxon>Chordata</taxon>
        <taxon>Craniata</taxon>
        <taxon>Vertebrata</taxon>
        <taxon>Euteleostomi</taxon>
        <taxon>Actinopterygii</taxon>
        <taxon>Neopterygii</taxon>
        <taxon>Teleostei</taxon>
        <taxon>Protacanthopterygii</taxon>
        <taxon>Esociformes</taxon>
        <taxon>Umbridae</taxon>
        <taxon>Umbra</taxon>
    </lineage>
</organism>
<evidence type="ECO:0000256" key="6">
    <source>
        <dbReference type="PROSITE-ProRule" id="PRU00175"/>
    </source>
</evidence>
<evidence type="ECO:0000259" key="8">
    <source>
        <dbReference type="PROSITE" id="PS50089"/>
    </source>
</evidence>
<dbReference type="EMBL" id="JAGEUA010000007">
    <property type="protein sequence ID" value="KAL0970061.1"/>
    <property type="molecule type" value="Genomic_DNA"/>
</dbReference>
<keyword evidence="11" id="KW-1185">Reference proteome</keyword>
<keyword evidence="3 6" id="KW-0863">Zinc-finger</keyword>
<feature type="domain" description="RING-type" evidence="8">
    <location>
        <begin position="22"/>
        <end position="61"/>
    </location>
</feature>
<dbReference type="Pfam" id="PF00622">
    <property type="entry name" value="SPRY"/>
    <property type="match status" value="1"/>
</dbReference>
<dbReference type="PROSITE" id="PS50089">
    <property type="entry name" value="ZF_RING_2"/>
    <property type="match status" value="1"/>
</dbReference>
<dbReference type="PROSITE" id="PS50188">
    <property type="entry name" value="B302_SPRY"/>
    <property type="match status" value="1"/>
</dbReference>
<dbReference type="PANTHER" id="PTHR25465">
    <property type="entry name" value="B-BOX DOMAIN CONTAINING"/>
    <property type="match status" value="1"/>
</dbReference>
<evidence type="ECO:0000256" key="1">
    <source>
        <dbReference type="ARBA" id="ARBA00022588"/>
    </source>
</evidence>
<keyword evidence="1" id="KW-0399">Innate immunity</keyword>
<dbReference type="AlphaFoldDB" id="A0ABD0WWQ7"/>
<dbReference type="PRINTS" id="PR01407">
    <property type="entry name" value="BUTYPHLNCDUF"/>
</dbReference>
<feature type="domain" description="B30.2/SPRY" evidence="9">
    <location>
        <begin position="344"/>
        <end position="536"/>
    </location>
</feature>
<evidence type="ECO:0000256" key="5">
    <source>
        <dbReference type="ARBA" id="ARBA00022859"/>
    </source>
</evidence>
<dbReference type="InterPro" id="IPR058030">
    <property type="entry name" value="TRIM8/14/16/25/29/45/65_CC"/>
</dbReference>
<dbReference type="Pfam" id="PF13765">
    <property type="entry name" value="PRY"/>
    <property type="match status" value="1"/>
</dbReference>
<dbReference type="GO" id="GO:0005737">
    <property type="term" value="C:cytoplasm"/>
    <property type="evidence" value="ECO:0007669"/>
    <property type="project" value="UniProtKB-ARBA"/>
</dbReference>
<dbReference type="SMART" id="SM00184">
    <property type="entry name" value="RING"/>
    <property type="match status" value="1"/>
</dbReference>
<reference evidence="10 11" key="1">
    <citation type="submission" date="2024-06" db="EMBL/GenBank/DDBJ databases">
        <authorList>
            <person name="Pan Q."/>
            <person name="Wen M."/>
            <person name="Jouanno E."/>
            <person name="Zahm M."/>
            <person name="Klopp C."/>
            <person name="Cabau C."/>
            <person name="Louis A."/>
            <person name="Berthelot C."/>
            <person name="Parey E."/>
            <person name="Roest Crollius H."/>
            <person name="Montfort J."/>
            <person name="Robinson-Rechavi M."/>
            <person name="Bouchez O."/>
            <person name="Lampietro C."/>
            <person name="Lopez Roques C."/>
            <person name="Donnadieu C."/>
            <person name="Postlethwait J."/>
            <person name="Bobe J."/>
            <person name="Verreycken H."/>
            <person name="Guiguen Y."/>
        </authorList>
    </citation>
    <scope>NUCLEOTIDE SEQUENCE [LARGE SCALE GENOMIC DNA]</scope>
    <source>
        <strain evidence="10">Up_M1</strain>
        <tissue evidence="10">Testis</tissue>
    </source>
</reference>
<proteinExistence type="predicted"/>
<dbReference type="InterPro" id="IPR001870">
    <property type="entry name" value="B30.2/SPRY"/>
</dbReference>
<dbReference type="CDD" id="cd13733">
    <property type="entry name" value="SPRY_PRY_C-I_1"/>
    <property type="match status" value="1"/>
</dbReference>
<dbReference type="SUPFAM" id="SSF57850">
    <property type="entry name" value="RING/U-box"/>
    <property type="match status" value="1"/>
</dbReference>
<feature type="coiled-coil region" evidence="7">
    <location>
        <begin position="214"/>
        <end position="295"/>
    </location>
</feature>
<name>A0ABD0WWQ7_UMBPY</name>